<feature type="transmembrane region" description="Helical" evidence="2">
    <location>
        <begin position="306"/>
        <end position="324"/>
    </location>
</feature>
<dbReference type="GeneID" id="54364229"/>
<dbReference type="Gene3D" id="2.170.130.20">
    <property type="entry name" value="LCCL-like domain"/>
    <property type="match status" value="1"/>
</dbReference>
<name>A0A6J3M5C2_9PEZI</name>
<reference evidence="5" key="3">
    <citation type="submission" date="2025-08" db="UniProtKB">
        <authorList>
            <consortium name="RefSeq"/>
        </authorList>
    </citation>
    <scope>IDENTIFICATION</scope>
    <source>
        <strain evidence="5">CBS 342.82</strain>
    </source>
</reference>
<accession>A0A6J3M5C2</accession>
<dbReference type="PANTHER" id="PTHR31331">
    <property type="entry name" value="LCCL DOMAIN PROTEIN (AFU_ORTHOLOGUE AFUA_5G08630)"/>
    <property type="match status" value="1"/>
</dbReference>
<dbReference type="InterPro" id="IPR004043">
    <property type="entry name" value="LCCL"/>
</dbReference>
<evidence type="ECO:0000256" key="1">
    <source>
        <dbReference type="SAM" id="MobiDB-lite"/>
    </source>
</evidence>
<dbReference type="RefSeq" id="XP_033459760.1">
    <property type="nucleotide sequence ID" value="XM_033606429.1"/>
</dbReference>
<dbReference type="Pfam" id="PF03815">
    <property type="entry name" value="LCCL"/>
    <property type="match status" value="1"/>
</dbReference>
<feature type="transmembrane region" description="Helical" evidence="2">
    <location>
        <begin position="433"/>
        <end position="455"/>
    </location>
</feature>
<dbReference type="OrthoDB" id="441660at2759"/>
<feature type="transmembrane region" description="Helical" evidence="2">
    <location>
        <begin position="119"/>
        <end position="137"/>
    </location>
</feature>
<reference evidence="5" key="2">
    <citation type="submission" date="2020-04" db="EMBL/GenBank/DDBJ databases">
        <authorList>
            <consortium name="NCBI Genome Project"/>
        </authorList>
    </citation>
    <scope>NUCLEOTIDE SEQUENCE</scope>
    <source>
        <strain evidence="5">CBS 342.82</strain>
    </source>
</reference>
<evidence type="ECO:0000313" key="4">
    <source>
        <dbReference type="Proteomes" id="UP000504637"/>
    </source>
</evidence>
<proteinExistence type="predicted"/>
<dbReference type="SUPFAM" id="SSF69848">
    <property type="entry name" value="LCCL domain"/>
    <property type="match status" value="1"/>
</dbReference>
<evidence type="ECO:0000313" key="5">
    <source>
        <dbReference type="RefSeq" id="XP_033459760.1"/>
    </source>
</evidence>
<dbReference type="InterPro" id="IPR036609">
    <property type="entry name" value="LCCL_sf"/>
</dbReference>
<feature type="compositionally biased region" description="Low complexity" evidence="1">
    <location>
        <begin position="23"/>
        <end position="42"/>
    </location>
</feature>
<dbReference type="AlphaFoldDB" id="A0A6J3M5C2"/>
<protein>
    <recommendedName>
        <fullName evidence="3">LCCL domain-containing protein</fullName>
    </recommendedName>
</protein>
<reference evidence="5" key="1">
    <citation type="submission" date="2020-01" db="EMBL/GenBank/DDBJ databases">
        <authorList>
            <consortium name="DOE Joint Genome Institute"/>
            <person name="Haridas S."/>
            <person name="Albert R."/>
            <person name="Binder M."/>
            <person name="Bloem J."/>
            <person name="Labutti K."/>
            <person name="Salamov A."/>
            <person name="Andreopoulos B."/>
            <person name="Baker S.E."/>
            <person name="Barry K."/>
            <person name="Bills G."/>
            <person name="Bluhm B.H."/>
            <person name="Cannon C."/>
            <person name="Castanera R."/>
            <person name="Culley D.E."/>
            <person name="Daum C."/>
            <person name="Ezra D."/>
            <person name="Gonzalez J.B."/>
            <person name="Henrissat B."/>
            <person name="Kuo A."/>
            <person name="Liang C."/>
            <person name="Lipzen A."/>
            <person name="Lutzoni F."/>
            <person name="Magnuson J."/>
            <person name="Mondo S."/>
            <person name="Nolan M."/>
            <person name="Ohm R."/>
            <person name="Pangilinan J."/>
            <person name="Park H.-J."/>
            <person name="Ramirez L."/>
            <person name="Alfaro M."/>
            <person name="Sun H."/>
            <person name="Tritt A."/>
            <person name="Yoshinaga Y."/>
            <person name="Zwiers L.-H."/>
            <person name="Turgeon B.G."/>
            <person name="Goodwin S.B."/>
            <person name="Spatafora J.W."/>
            <person name="Crous P.W."/>
            <person name="Grigoriev I.V."/>
        </authorList>
    </citation>
    <scope>NUCLEOTIDE SEQUENCE</scope>
    <source>
        <strain evidence="5">CBS 342.82</strain>
    </source>
</reference>
<evidence type="ECO:0000259" key="3">
    <source>
        <dbReference type="Pfam" id="PF03815"/>
    </source>
</evidence>
<keyword evidence="2" id="KW-0472">Membrane</keyword>
<dbReference type="InterPro" id="IPR051957">
    <property type="entry name" value="CRISP-LCCL_domain"/>
</dbReference>
<feature type="compositionally biased region" description="Polar residues" evidence="1">
    <location>
        <begin position="1"/>
        <end position="11"/>
    </location>
</feature>
<dbReference type="Proteomes" id="UP000504637">
    <property type="component" value="Unplaced"/>
</dbReference>
<feature type="transmembrane region" description="Helical" evidence="2">
    <location>
        <begin position="467"/>
        <end position="489"/>
    </location>
</feature>
<feature type="transmembrane region" description="Helical" evidence="2">
    <location>
        <begin position="509"/>
        <end position="528"/>
    </location>
</feature>
<gene>
    <name evidence="5" type="ORF">K489DRAFT_388650</name>
</gene>
<organism evidence="5">
    <name type="scientific">Dissoconium aciculare CBS 342.82</name>
    <dbReference type="NCBI Taxonomy" id="1314786"/>
    <lineage>
        <taxon>Eukaryota</taxon>
        <taxon>Fungi</taxon>
        <taxon>Dikarya</taxon>
        <taxon>Ascomycota</taxon>
        <taxon>Pezizomycotina</taxon>
        <taxon>Dothideomycetes</taxon>
        <taxon>Dothideomycetidae</taxon>
        <taxon>Mycosphaerellales</taxon>
        <taxon>Dissoconiaceae</taxon>
        <taxon>Dissoconium</taxon>
    </lineage>
</organism>
<keyword evidence="2" id="KW-0812">Transmembrane</keyword>
<feature type="domain" description="LCCL" evidence="3">
    <location>
        <begin position="174"/>
        <end position="284"/>
    </location>
</feature>
<keyword evidence="4" id="KW-1185">Reference proteome</keyword>
<feature type="region of interest" description="Disordered" evidence="1">
    <location>
        <begin position="672"/>
        <end position="710"/>
    </location>
</feature>
<feature type="region of interest" description="Disordered" evidence="1">
    <location>
        <begin position="1"/>
        <end position="54"/>
    </location>
</feature>
<sequence length="710" mass="76133">MAPSKATTQVNEAALEEGTIGEASTPASQTPTATPSIITSSSRDANSTDALQRRDPPIWQKRLANAVPAPLRRAWDVTVRWVRGPQPPHIYRIKPFFPRVQHFPIHIVNRIAPRPFHKFILLVILYAAWIAAFATFVTKNSAADDILGYGQPSRLGCGATYWSVGNGCGLNGVGCRPFSNATLAFRCPADCQKTLVLNPRAVGTQEIVYQPLVVGGGPMNQSVVGFQPGDLVSDTVYRGDSFICASAINAGFFPASEGGCGVLTLAGEQASFPGRDANGIPGVTFDSYFPLSFGFLSGTRADCRDYRWPALIPSVIFTALLSLFTTNPAVHFWSLFTMLFWHVGMISDPPHDGASSAAALASTAFGRFLPACFCAAVMYHFAIRRSLTGLTAQFEKTVLWLGPAWVGSLNNYTFDKIPIQRLTPHDLAAQPGAIPALIAIVAVILVVALGQAWFFRQEGRMPRYLAVYGVLGGSLIIMLALPGLSLRLHHYILGLLLLPGTSMQNRPSLVYQGLLLGLFINGVARWGFASILETPAALLKGSAQGSILPAVAVIAASAANASITFNLGPLPFTSQNFSSAEDPVTYDGISVLVNDVERLHLFADDISSTDISAPANLTWTWHRHRLGSDLAALMNSSSSSPAGKRNSSLAASPEYFRFAYMSNGNVGDYSQAGTWDRDGSWKAMAPGPSLRKREGPSEERAERVGGSGGI</sequence>
<dbReference type="PANTHER" id="PTHR31331:SF8">
    <property type="entry name" value="LCCL DOMAIN PROTEIN (AFU_ORTHOLOGUE AFUA_5G02970)"/>
    <property type="match status" value="1"/>
</dbReference>
<evidence type="ECO:0000256" key="2">
    <source>
        <dbReference type="SAM" id="Phobius"/>
    </source>
</evidence>
<feature type="compositionally biased region" description="Basic and acidic residues" evidence="1">
    <location>
        <begin position="691"/>
        <end position="703"/>
    </location>
</feature>
<keyword evidence="2" id="KW-1133">Transmembrane helix</keyword>